<reference evidence="1 2" key="1">
    <citation type="submission" date="2017-04" db="EMBL/GenBank/DDBJ databases">
        <authorList>
            <person name="Afonso C.L."/>
            <person name="Miller P.J."/>
            <person name="Scott M.A."/>
            <person name="Spackman E."/>
            <person name="Goraichik I."/>
            <person name="Dimitrov K.M."/>
            <person name="Suarez D.L."/>
            <person name="Swayne D.E."/>
        </authorList>
    </citation>
    <scope>NUCLEOTIDE SEQUENCE [LARGE SCALE GENOMIC DNA]</scope>
    <source>
        <strain evidence="1 2">DSM 11622</strain>
    </source>
</reference>
<proteinExistence type="predicted"/>
<evidence type="ECO:0000313" key="1">
    <source>
        <dbReference type="EMBL" id="SMB99537.1"/>
    </source>
</evidence>
<protein>
    <submittedName>
        <fullName evidence="1">Putative short chain dehydrogenase</fullName>
    </submittedName>
</protein>
<dbReference type="Proteomes" id="UP000192266">
    <property type="component" value="Unassembled WGS sequence"/>
</dbReference>
<evidence type="ECO:0000313" key="2">
    <source>
        <dbReference type="Proteomes" id="UP000192266"/>
    </source>
</evidence>
<gene>
    <name evidence="1" type="ORF">SAMN00120144_0250</name>
</gene>
<dbReference type="AlphaFoldDB" id="A0A1W1W1N6"/>
<keyword evidence="2" id="KW-1185">Reference proteome</keyword>
<organism evidence="1 2">
    <name type="scientific">Hymenobacter roseosalivarius DSM 11622</name>
    <dbReference type="NCBI Taxonomy" id="645990"/>
    <lineage>
        <taxon>Bacteria</taxon>
        <taxon>Pseudomonadati</taxon>
        <taxon>Bacteroidota</taxon>
        <taxon>Cytophagia</taxon>
        <taxon>Cytophagales</taxon>
        <taxon>Hymenobacteraceae</taxon>
        <taxon>Hymenobacter</taxon>
    </lineage>
</organism>
<dbReference type="EMBL" id="FWWW01000091">
    <property type="protein sequence ID" value="SMB99537.1"/>
    <property type="molecule type" value="Genomic_DNA"/>
</dbReference>
<name>A0A1W1W1N6_9BACT</name>
<sequence length="84" mass="9287">MTVYPSATDTDMMKTAVVLNMDSAKDVARAAVEGLLNGEINVILGGAERAEQIKTNFLEPRKIDAFAQANFESLRERTQTHRSM</sequence>
<accession>A0A1W1W1N6</accession>
<dbReference type="STRING" id="645990.SAMN00120144_0250"/>